<name>A0A1U7D6H9_9RHOB</name>
<dbReference type="EMBL" id="CP014796">
    <property type="protein sequence ID" value="APX23675.1"/>
    <property type="molecule type" value="Genomic_DNA"/>
</dbReference>
<dbReference type="InterPro" id="IPR012341">
    <property type="entry name" value="6hp_glycosidase-like_sf"/>
</dbReference>
<dbReference type="PANTHER" id="PTHR15108">
    <property type="entry name" value="N-ACYLGLUCOSAMINE-2-EPIMERASE"/>
    <property type="match status" value="1"/>
</dbReference>
<evidence type="ECO:0000313" key="4">
    <source>
        <dbReference type="Proteomes" id="UP000186559"/>
    </source>
</evidence>
<keyword evidence="2" id="KW-0413">Isomerase</keyword>
<dbReference type="Gene3D" id="1.50.10.10">
    <property type="match status" value="1"/>
</dbReference>
<organism evidence="3 4">
    <name type="scientific">Salipiger profundus</name>
    <dbReference type="NCBI Taxonomy" id="1229727"/>
    <lineage>
        <taxon>Bacteria</taxon>
        <taxon>Pseudomonadati</taxon>
        <taxon>Pseudomonadota</taxon>
        <taxon>Alphaproteobacteria</taxon>
        <taxon>Rhodobacterales</taxon>
        <taxon>Roseobacteraceae</taxon>
        <taxon>Salipiger</taxon>
    </lineage>
</organism>
<evidence type="ECO:0000256" key="1">
    <source>
        <dbReference type="ARBA" id="ARBA00008558"/>
    </source>
</evidence>
<comment type="similarity">
    <text evidence="1">Belongs to the N-acylglucosamine 2-epimerase family.</text>
</comment>
<dbReference type="STRING" id="1229727.Ga0080559_TMP2879"/>
<dbReference type="InterPro" id="IPR010819">
    <property type="entry name" value="AGE/CE"/>
</dbReference>
<evidence type="ECO:0000313" key="3">
    <source>
        <dbReference type="EMBL" id="APX23675.1"/>
    </source>
</evidence>
<accession>A0A1U7D6H9</accession>
<dbReference type="InterPro" id="IPR008928">
    <property type="entry name" value="6-hairpin_glycosidase_sf"/>
</dbReference>
<protein>
    <submittedName>
        <fullName evidence="3">N-acyl-D-glucosamine 2-epimerase</fullName>
    </submittedName>
</protein>
<keyword evidence="4" id="KW-1185">Reference proteome</keyword>
<proteinExistence type="inferred from homology"/>
<dbReference type="Pfam" id="PF07221">
    <property type="entry name" value="GlcNAc_2-epim"/>
    <property type="match status" value="1"/>
</dbReference>
<dbReference type="GO" id="GO:0005975">
    <property type="term" value="P:carbohydrate metabolic process"/>
    <property type="evidence" value="ECO:0007669"/>
    <property type="project" value="InterPro"/>
</dbReference>
<dbReference type="RefSeq" id="WP_017468640.1">
    <property type="nucleotide sequence ID" value="NZ_BMEW01000007.1"/>
</dbReference>
<gene>
    <name evidence="3" type="ORF">Ga0080559_TMP2879</name>
</gene>
<sequence>MADPRADAGPGSACWADREGHRRWLLAEGQRLLDHYARARVPAGFATLGNDGTMVDATAQGIVTTRMVHCYALASLMGVPGAAPLADHGIAALLDGPLRDARHGGWFEDASGPSRKKAYLHAFVALAGATAAMAGRPRGVELRDAATDVIDSHFWIDGEEVLRPSYADDWTDPEAYRGANCCMHGTEACLALADATGDARWLDRALAMARRFGHEIPAAYDGRLPEHFDAEWHLLPDYGADQPTDDTRPYGLTPGHFAEWGGLLLKVEAACKARDRDAPGWLLEDAVSLFDNALRRGWAADGAPGMVYTIGWQDEVSVPNRAYWVQAELANTALMLHRRTGDARFEDVYRLAWDYIAATLIDREAGGWRHEVDAAGRPSGVVYPTREDLYHDFQATVTPLIPVSASLAGGLKSMTARAQAAGAV</sequence>
<dbReference type="AlphaFoldDB" id="A0A1U7D6H9"/>
<reference evidence="3 4" key="1">
    <citation type="submission" date="2016-03" db="EMBL/GenBank/DDBJ databases">
        <title>Deep-sea bacteria in the southern Pacific.</title>
        <authorList>
            <person name="Tang K."/>
        </authorList>
    </citation>
    <scope>NUCLEOTIDE SEQUENCE [LARGE SCALE GENOMIC DNA]</scope>
    <source>
        <strain evidence="3 4">JLT2016</strain>
    </source>
</reference>
<evidence type="ECO:0000256" key="2">
    <source>
        <dbReference type="ARBA" id="ARBA00023235"/>
    </source>
</evidence>
<dbReference type="Proteomes" id="UP000186559">
    <property type="component" value="Chromosome"/>
</dbReference>
<dbReference type="KEGG" id="tpro:Ga0080559_TMP2879"/>
<dbReference type="SUPFAM" id="SSF48208">
    <property type="entry name" value="Six-hairpin glycosidases"/>
    <property type="match status" value="1"/>
</dbReference>
<dbReference type="GO" id="GO:0016853">
    <property type="term" value="F:isomerase activity"/>
    <property type="evidence" value="ECO:0007669"/>
    <property type="project" value="UniProtKB-KW"/>
</dbReference>